<dbReference type="GO" id="GO:0048367">
    <property type="term" value="P:shoot system development"/>
    <property type="evidence" value="ECO:0007669"/>
    <property type="project" value="InterPro"/>
</dbReference>
<dbReference type="InterPro" id="IPR034583">
    <property type="entry name" value="EMF1"/>
</dbReference>
<keyword evidence="3" id="KW-1185">Reference proteome</keyword>
<evidence type="ECO:0008006" key="4">
    <source>
        <dbReference type="Google" id="ProtNLM"/>
    </source>
</evidence>
<dbReference type="PANTHER" id="PTHR35504:SF1">
    <property type="entry name" value="PROTEIN EMBRYONIC FLOWER 1"/>
    <property type="match status" value="1"/>
</dbReference>
<evidence type="ECO:0000313" key="3">
    <source>
        <dbReference type="Proteomes" id="UP001327560"/>
    </source>
</evidence>
<evidence type="ECO:0000256" key="1">
    <source>
        <dbReference type="SAM" id="MobiDB-lite"/>
    </source>
</evidence>
<dbReference type="PANTHER" id="PTHR35504">
    <property type="entry name" value="PROTEIN EMBRYONIC FLOWER 1"/>
    <property type="match status" value="1"/>
</dbReference>
<evidence type="ECO:0000313" key="2">
    <source>
        <dbReference type="EMBL" id="WOL14563.1"/>
    </source>
</evidence>
<proteinExistence type="predicted"/>
<protein>
    <recommendedName>
        <fullName evidence="4">Embryonic flower 1</fullName>
    </recommendedName>
</protein>
<dbReference type="AlphaFoldDB" id="A0AAQ3QM59"/>
<accession>A0AAQ3QM59</accession>
<sequence>MEVALKEHLKEKESVPLTDGTEDSDVCNHFTIRGYVSGVRKRDAKICWPLFIPYSESSDILTNVLPPLHVSKFKRWSCLDCLQTINTAADTGNVGSTDVENEQTKTKNSSFFLNGNVKRLFSGSKQFSENIMHGAKLVSDSSININHGDCIHDSCHGKKENGSITEDTSRKGMPVCICGIFRSGGNQGQPCKPTSAMAEDEFQTGKNETREMTVNKNNSETAFYNDASPMVCAKPNECASIGASDDVLTSRGNNLAAYQRKDDEKTIAKSKMKVMADGMVKETKMMIGVDLDASKNDARPTIPTNIINYDLLGSEQSHDEASYCTMDLLNITNCSQDNNSNSHGKVHHKKVRKLRFLEDIMKSEDLHISKKVHTLKGDAKTSHIKNKYDGGSDGSKCDSQLGDCKSIHVCQNSKVTHINLNDGLEANQNKDEELSLMHWLKKVSKKFVTDDSRKRKAVVAKEFSKIKDVKEKIGVSLGIDSENDIDPLLQHSKVGKHETKHTVEKENKVPQVKPRVGCLMPHQENCISTDTMMKHVHPGNLFPKLRSLSSASILPPVLGNVDRSSHKKGRRKKKASQVEDKNSSQINFSKKEIRKKRRTAKTHEKETIDDIPMDIVELLAKNQHERNLMNADASKFKHELSMMHREIKPGNDTHVSGYFGGKVSNARSMEYRKHIHIDLNQQATDLMTIPQCDGQQPCTTDLPLVDSRKIYPLQNSPWDIMMLQDLGSSQKYQGVSASSSSGGTHHVLQSQLKGKKFGVNTRNIDTYCNYAKVIPYDTFLDRSQRIVIQDAESAEPMNVTNYYRGEKSEQPANRTTLPARSYLMEGRSRFHPGGTVPIDLHTNETVSAMHLLRLVDQAALSGASWDINCIGSAQDAITNQPTMMLGAEVGLKIRETAEGSFAAIYSTHDPNEGKITKPHRPVPRIGALGSLLQKEIMTHSSIGPLGSKDSCSNEFASFCLDPMEKTDISSSAINNEYGESCLSATIGSKKIEAGESVVHKFKTGQVEISKKDEQVRSVRHDFDMVNCIINRNPADFSLPDDDNIYMRGSEDQSLKCVFPHGGSWYQTHHDGKKWQVVKLPVLKGP</sequence>
<gene>
    <name evidence="2" type="ORF">Cni_G23343</name>
</gene>
<name>A0AAQ3QM59_9LILI</name>
<feature type="compositionally biased region" description="Basic residues" evidence="1">
    <location>
        <begin position="565"/>
        <end position="575"/>
    </location>
</feature>
<organism evidence="2 3">
    <name type="scientific">Canna indica</name>
    <name type="common">Indian-shot</name>
    <dbReference type="NCBI Taxonomy" id="4628"/>
    <lineage>
        <taxon>Eukaryota</taxon>
        <taxon>Viridiplantae</taxon>
        <taxon>Streptophyta</taxon>
        <taxon>Embryophyta</taxon>
        <taxon>Tracheophyta</taxon>
        <taxon>Spermatophyta</taxon>
        <taxon>Magnoliopsida</taxon>
        <taxon>Liliopsida</taxon>
        <taxon>Zingiberales</taxon>
        <taxon>Cannaceae</taxon>
        <taxon>Canna</taxon>
    </lineage>
</organism>
<dbReference type="EMBL" id="CP136896">
    <property type="protein sequence ID" value="WOL14563.1"/>
    <property type="molecule type" value="Genomic_DNA"/>
</dbReference>
<dbReference type="GO" id="GO:0045892">
    <property type="term" value="P:negative regulation of DNA-templated transcription"/>
    <property type="evidence" value="ECO:0007669"/>
    <property type="project" value="InterPro"/>
</dbReference>
<dbReference type="Proteomes" id="UP001327560">
    <property type="component" value="Chromosome 7"/>
</dbReference>
<feature type="region of interest" description="Disordered" evidence="1">
    <location>
        <begin position="557"/>
        <end position="606"/>
    </location>
</feature>
<dbReference type="GO" id="GO:0009910">
    <property type="term" value="P:negative regulation of flower development"/>
    <property type="evidence" value="ECO:0007669"/>
    <property type="project" value="InterPro"/>
</dbReference>
<reference evidence="2 3" key="1">
    <citation type="submission" date="2023-10" db="EMBL/GenBank/DDBJ databases">
        <title>Chromosome-scale genome assembly provides insights into flower coloration mechanisms of Canna indica.</title>
        <authorList>
            <person name="Li C."/>
        </authorList>
    </citation>
    <scope>NUCLEOTIDE SEQUENCE [LARGE SCALE GENOMIC DNA]</scope>
    <source>
        <tissue evidence="2">Flower</tissue>
    </source>
</reference>